<dbReference type="PANTHER" id="PTHR11319:SF35">
    <property type="entry name" value="OUTER MEMBRANE PROTEIN PMPC-RELATED"/>
    <property type="match status" value="1"/>
</dbReference>
<evidence type="ECO:0000313" key="4">
    <source>
        <dbReference type="Proteomes" id="UP000689195"/>
    </source>
</evidence>
<keyword evidence="1" id="KW-1133">Transmembrane helix</keyword>
<feature type="transmembrane region" description="Helical" evidence="1">
    <location>
        <begin position="2869"/>
        <end position="2888"/>
    </location>
</feature>
<name>A0A8S1VRT9_9CILI</name>
<reference evidence="3" key="1">
    <citation type="submission" date="2021-01" db="EMBL/GenBank/DDBJ databases">
        <authorList>
            <consortium name="Genoscope - CEA"/>
            <person name="William W."/>
        </authorList>
    </citation>
    <scope>NUCLEOTIDE SEQUENCE</scope>
</reference>
<evidence type="ECO:0000313" key="3">
    <source>
        <dbReference type="EMBL" id="CAD8178963.1"/>
    </source>
</evidence>
<feature type="transmembrane region" description="Helical" evidence="1">
    <location>
        <begin position="2900"/>
        <end position="2924"/>
    </location>
</feature>
<dbReference type="InterPro" id="IPR006212">
    <property type="entry name" value="Furin_repeat"/>
</dbReference>
<dbReference type="PROSITE" id="PS51450">
    <property type="entry name" value="LRR"/>
    <property type="match status" value="1"/>
</dbReference>
<keyword evidence="1" id="KW-0472">Membrane</keyword>
<sequence length="3077" mass="358856">MICFFQFFLFKSLIKIVQSECNFFSYQPILHVPKAEIEEHLSDDQMQQQANTGYGIWMKYQPFRSIDDLRKRYTQEDNALNYQKVVKGGQFIYSIEQGQSQQNIIVVSVYIDIESELIQHHILYSTLLKQHKLQFTQDNQLYEGVWILFFVFFDVNQKKTTFGYNNLKGMSQIQVVQEIPFFEQKIKHIQGGLYQYIDNQQTLVILDQFQGQLSYAFTSKFENIFDDINLCVNRFMRYFYCQEFDYVLTDWNQQMKGDIYIHQTTIELDVPKYVIHGWIKLNLIYQYNLETIIFRITINKDYNDDLNLGDQVALLKYYQSNIPAENGFELSTYSYQFPVKIRYQTQKDDKISDYGDQYSELFIQWHYIKYEFGSDNFGGQPIFSIYFPSIDEVRRFQWNKIIRHFTGAKLEIYLGGDDYTNFFMKGFISEMTFTIFCESAPIKNPPCHYTCFTCNGPTQFNCISCTETQFRYFSKIENSCICQDGYYENDVGICESLVISLPQILRQEVEIKCKQIGYNICNEDQIECTFGYFQFHNKCIQCPHYSEIMSIVHFTCFNCIISPQEFANNLTCFQEASTYLYNKEYIYQIRLKNQNEISFYEISVGQDQNFELVLCINCAGKQLCKPGYFYTNNQCVNCIEGCQTCLDINNCDQCYPNYYRDFENKCKSCQNCASCTAYGDDIYCVTCEEKQILVVATCLQCGRNCDQCDDQQYCNFCIGSPSDYYISLDGINCNICNIDNCIYCFEYYFNNNQYFTTLDIKFSTFNSHFHQINVGCALCSKNYFYNQNTQQCELQIFDNNYNCEFAIINQFDFSKKCIRGSENAFAIQISKCPGISFCLECINNYKDNDPFCIICQDGYYSHILTGQCSLCPNDCKSCIQQNKKYRDYWKWDIKAFYKFFLNGNNDHPFEDFASNSSEKEMEIICTSCHIGFIIDQFKCIQDCDKACQKCEIINGKSSCIKCKETSKSLLKSQSKDGICQLCPSNCVACLDRQESEIKKINPYFIVTSQNVQQTRICFEISQKTLSNTHYHYDTFTQTDQLKQQIFYNQDKQCYNRIIFKLNLFCDYSDYFEKMFSQNDIYFAKTNLPLDRFYDEYYLNFFESQQLYTYLNEIQVKYASYEFTLIQGNAEECLMKHNLNIYSTLLQNVFTLQKIDIEFLGNEHPTKLKIDSQINFSNFTSVTFTNIQFNFGENIFTFSNSTLINLYNLKLTLVLSFKNCIFITKNGLNKNYTLLINSNTPYSLIINNLILETFHIYSSNLFQFIAQENTQKNYLFLKKLIIRNSFFFNSTLFKFIANIDNLNYNSNFSEIEVRDTIFLQSSFILSSSLLNFTTGTILIEKLRLNHFRMLLNSNFVQLPCIIYAKIEEVELESCQFLNHSTFYKSNIINIENSIVNNTKIIDSNLIINDVDYSRSQQALFESSRIQIKFCQFLNNEYNNYQQIILIKRYVEITNDSLQIENLFMLNNRLTTKMQQNQISYHQSMIYIECQICLLQNIIISRGYGFPEFSILNSDILTIQNLTFQQDQRYVSKTLHTSIDCVKKFTIMDLYFIIFIGQYRIVNIESFNIINSLSFNNPYIIFQGYDIMKKSINESIIIQDSKFLNNQLIITDSNKNTALISIASSQLCSIYISNNHFLNNHLNEYFQDQTSISSATLYISLQQGLILIQNCTFFNNLVTNSSDSIIYIKSKILNLQNLDFANNNIKNTSNLIKSIIFAENENLSQINFEAAFPIKSKSGNGYFIVKELIINNISINSSNSLQGGGFYIATQGMSKILISNSFFTKTQTQLQSSVFSNGGCLYIDASLSQFTFSLINSSIDTSFAKQDGGGIVIIPSEIYNEIQLINVKIKDCFSLNNSFLSYIPNKVENLLSTITFQNVDFYQTEKGLNMYLSLLEQLTSSQASQLANSNPLIFVKFSNFTLDNCNFYSTYMQFLLYLDSVDNIILTNIKVINSSTFNSPLFKINIRAEFFGYIRIQNLEFINIIQNQKFEEGSCVLIKQTQENQIQCPEEPSKNIVTINEPDFRQNQLICNKILVFSNYQYNFSLFEIDQINSNQQLFVQNIQFLNIICETCQFGLMRILGFKQLVATNMQFSYIYIKNCICGNSGCLSIIRSIDVSYFSRSLQDNNRLLKSLNYDNLESQMKQQLSIVKSVFINNTAILGGSLYLIDIETLIRESIFINNSARVGGAIYYNSKEQQLLILETDITMNFADIAGGLFINSQYLQLTKELDVYLANNNSTLYGNNVVEKPRSLTLSLNGGYTFLENKNFFRSETEMIEQIILHPYTTYGLSTPQVYLKLPSGQPIVAYEYFDYFTFNSIPYNYQFRIIALDKFKQQIKGLDNTYCYLKPQVFNVSAQAEQLNMVFSLSFYNISFNQSTGDYNLDNLVIYFNPNYSEDLVLRLFISCNSVSVPLYNEEPPYLIDKTLESYKIFVDIQTFPCQIGEFLNYTSGGCVICDAYKNEYSVELEAKSCSYKDDSKINSIKSSMIELKSNYWRPYYYSNIIEYCYHLPQNCKGDWLPGDVSCQLGHIGALCEQCDLYNIRGDGQFSVSQEFHCGNCDQISYNILLTILISLWTILSVLLSVSSTVAMMKDFIREIRLKAFGLSHSIKEASPAILIKIFTNYLQIIQAISTFKLEVPFNVLIIIQGFANPIGSMAYSLDCFIVSFTNIEIIYFKLIWSLIMAVIYLMFFFLLLGTAVSIKLIRLDVSYISTPFIYLFIYLQPNLIGQIISLLSYRKISNENWIQGNVSYLYNTNSHQQWIYSLCLPLLFIISSFIPCCLWFGLFKNKHQLNNISIRRIWGYLYNEYKNNAYYWETFKIIEKEAIIIVLIYYNDHIQIKASIVFLILFYYSFLTTSSKPYATGQLNRLDAQSTIICAISIIMASCIYTAQQQRLNEIILPSYFVMGFINSLYLIQMILQIILSYFKKFDLLIDRFKEIILKNFPNIISQYPKIYNFLEGKKQKQLRVKIKYRKLKDYLLARARKNLQFKMLNENFQSNQGSLKGFEQEQNFILSPQIKSIQSEVVLNTSQLISERTNQNQKYSENQQKSIFYAFQRDNKQRLLKVENIQHQKPENSTQ</sequence>
<dbReference type="CDD" id="cd00064">
    <property type="entry name" value="FU"/>
    <property type="match status" value="1"/>
</dbReference>
<feature type="transmembrane region" description="Helical" evidence="1">
    <location>
        <begin position="2564"/>
        <end position="2589"/>
    </location>
</feature>
<dbReference type="OrthoDB" id="297383at2759"/>
<keyword evidence="2" id="KW-0732">Signal</keyword>
<feature type="transmembrane region" description="Helical" evidence="1">
    <location>
        <begin position="2670"/>
        <end position="2693"/>
    </location>
</feature>
<feature type="transmembrane region" description="Helical" evidence="1">
    <location>
        <begin position="2713"/>
        <end position="2734"/>
    </location>
</feature>
<evidence type="ECO:0000256" key="2">
    <source>
        <dbReference type="SAM" id="SignalP"/>
    </source>
</evidence>
<evidence type="ECO:0000256" key="1">
    <source>
        <dbReference type="SAM" id="Phobius"/>
    </source>
</evidence>
<keyword evidence="4" id="KW-1185">Reference proteome</keyword>
<proteinExistence type="predicted"/>
<organism evidence="3 4">
    <name type="scientific">Paramecium pentaurelia</name>
    <dbReference type="NCBI Taxonomy" id="43138"/>
    <lineage>
        <taxon>Eukaryota</taxon>
        <taxon>Sar</taxon>
        <taxon>Alveolata</taxon>
        <taxon>Ciliophora</taxon>
        <taxon>Intramacronucleata</taxon>
        <taxon>Oligohymenophorea</taxon>
        <taxon>Peniculida</taxon>
        <taxon>Parameciidae</taxon>
        <taxon>Paramecium</taxon>
    </lineage>
</organism>
<keyword evidence="1" id="KW-0812">Transmembrane</keyword>
<feature type="signal peptide" evidence="2">
    <location>
        <begin position="1"/>
        <end position="19"/>
    </location>
</feature>
<dbReference type="InterPro" id="IPR001611">
    <property type="entry name" value="Leu-rich_rpt"/>
</dbReference>
<gene>
    <name evidence="3" type="ORF">PPENT_87.1.T0710008</name>
</gene>
<dbReference type="PANTHER" id="PTHR11319">
    <property type="entry name" value="G PROTEIN-COUPLED RECEPTOR-RELATED"/>
    <property type="match status" value="1"/>
</dbReference>
<feature type="chain" id="PRO_5035909987" evidence="2">
    <location>
        <begin position="20"/>
        <end position="3077"/>
    </location>
</feature>
<dbReference type="EMBL" id="CAJJDO010000071">
    <property type="protein sequence ID" value="CAD8178963.1"/>
    <property type="molecule type" value="Genomic_DNA"/>
</dbReference>
<accession>A0A8S1VRT9</accession>
<comment type="caution">
    <text evidence="3">The sequence shown here is derived from an EMBL/GenBank/DDBJ whole genome shotgun (WGS) entry which is preliminary data.</text>
</comment>
<protein>
    <submittedName>
        <fullName evidence="3">Uncharacterized protein</fullName>
    </submittedName>
</protein>
<feature type="transmembrane region" description="Helical" evidence="1">
    <location>
        <begin position="2759"/>
        <end position="2784"/>
    </location>
</feature>
<dbReference type="Proteomes" id="UP000689195">
    <property type="component" value="Unassembled WGS sequence"/>
</dbReference>